<dbReference type="SUPFAM" id="SSF46955">
    <property type="entry name" value="Putative DNA-binding domain"/>
    <property type="match status" value="1"/>
</dbReference>
<dbReference type="InterPro" id="IPR009061">
    <property type="entry name" value="DNA-bd_dom_put_sf"/>
</dbReference>
<keyword evidence="3" id="KW-1185">Reference proteome</keyword>
<dbReference type="SMART" id="SM00422">
    <property type="entry name" value="HTH_MERR"/>
    <property type="match status" value="1"/>
</dbReference>
<dbReference type="InterPro" id="IPR000551">
    <property type="entry name" value="MerR-type_HTH_dom"/>
</dbReference>
<dbReference type="GO" id="GO:0003677">
    <property type="term" value="F:DNA binding"/>
    <property type="evidence" value="ECO:0007669"/>
    <property type="project" value="InterPro"/>
</dbReference>
<name>A0A059GAK6_9PROT</name>
<dbReference type="CDD" id="cd04765">
    <property type="entry name" value="HTH_MlrA-like_sg2"/>
    <property type="match status" value="1"/>
</dbReference>
<dbReference type="Proteomes" id="UP000024942">
    <property type="component" value="Unassembled WGS sequence"/>
</dbReference>
<evidence type="ECO:0000313" key="2">
    <source>
        <dbReference type="EMBL" id="KDA03769.1"/>
    </source>
</evidence>
<dbReference type="RefSeq" id="WP_035535785.1">
    <property type="nucleotide sequence ID" value="NZ_ARYL01000003.1"/>
</dbReference>
<dbReference type="PATRIC" id="fig|1280953.3.peg.565"/>
<dbReference type="STRING" id="1280953.HOC_02798"/>
<dbReference type="eggNOG" id="COG0789">
    <property type="taxonomic scope" value="Bacteria"/>
</dbReference>
<dbReference type="Pfam" id="PF13411">
    <property type="entry name" value="MerR_1"/>
    <property type="match status" value="1"/>
</dbReference>
<dbReference type="Gene3D" id="1.10.1660.10">
    <property type="match status" value="1"/>
</dbReference>
<comment type="caution">
    <text evidence="2">The sequence shown here is derived from an EMBL/GenBank/DDBJ whole genome shotgun (WGS) entry which is preliminary data.</text>
</comment>
<organism evidence="2 3">
    <name type="scientific">Hyphomonas oceanitis SCH89</name>
    <dbReference type="NCBI Taxonomy" id="1280953"/>
    <lineage>
        <taxon>Bacteria</taxon>
        <taxon>Pseudomonadati</taxon>
        <taxon>Pseudomonadota</taxon>
        <taxon>Alphaproteobacteria</taxon>
        <taxon>Hyphomonadales</taxon>
        <taxon>Hyphomonadaceae</taxon>
        <taxon>Hyphomonas</taxon>
    </lineage>
</organism>
<evidence type="ECO:0000313" key="3">
    <source>
        <dbReference type="Proteomes" id="UP000024942"/>
    </source>
</evidence>
<evidence type="ECO:0000259" key="1">
    <source>
        <dbReference type="PROSITE" id="PS50937"/>
    </source>
</evidence>
<dbReference type="GO" id="GO:0006355">
    <property type="term" value="P:regulation of DNA-templated transcription"/>
    <property type="evidence" value="ECO:0007669"/>
    <property type="project" value="InterPro"/>
</dbReference>
<accession>A0A059GAK6</accession>
<reference evidence="2 3" key="1">
    <citation type="journal article" date="2014" name="Antonie Van Leeuwenhoek">
        <title>Hyphomonas beringensis sp. nov. and Hyphomonas chukchiensis sp. nov., isolated from surface seawater of the Bering Sea and Chukchi Sea.</title>
        <authorList>
            <person name="Li C."/>
            <person name="Lai Q."/>
            <person name="Li G."/>
            <person name="Dong C."/>
            <person name="Wang J."/>
            <person name="Liao Y."/>
            <person name="Shao Z."/>
        </authorList>
    </citation>
    <scope>NUCLEOTIDE SEQUENCE [LARGE SCALE GENOMIC DNA]</scope>
    <source>
        <strain evidence="2 3">SCH89</strain>
    </source>
</reference>
<dbReference type="PROSITE" id="PS50937">
    <property type="entry name" value="HTH_MERR_2"/>
    <property type="match status" value="1"/>
</dbReference>
<protein>
    <recommendedName>
        <fullName evidence="1">HTH merR-type domain-containing protein</fullName>
    </recommendedName>
</protein>
<feature type="domain" description="HTH merR-type" evidence="1">
    <location>
        <begin position="17"/>
        <end position="86"/>
    </location>
</feature>
<dbReference type="AlphaFoldDB" id="A0A059GAK6"/>
<gene>
    <name evidence="2" type="ORF">HOC_02798</name>
</gene>
<dbReference type="OrthoDB" id="9810140at2"/>
<sequence length="156" mass="17084">MTASRNRVEKSANAFRSIGEAAAELGLETHVLRYWESKFPRDVKPVKRADGRRLFRPQDIEALRGIQILVHERGMTLKGAKSILAEQGLAAVLSGAAKLGTAASPARELQKKVAKAFDAELPDTSAPKRQERLEGALVELTDLKARLDAMRGRRAA</sequence>
<proteinExistence type="predicted"/>
<dbReference type="EMBL" id="ARYL01000003">
    <property type="protein sequence ID" value="KDA03769.1"/>
    <property type="molecule type" value="Genomic_DNA"/>
</dbReference>